<feature type="transmembrane region" description="Helical" evidence="1">
    <location>
        <begin position="22"/>
        <end position="40"/>
    </location>
</feature>
<proteinExistence type="predicted"/>
<gene>
    <name evidence="2" type="ORF">SAMN04488002_2442</name>
</gene>
<accession>A0A1I6H3A6</accession>
<keyword evidence="1" id="KW-0812">Transmembrane</keyword>
<keyword evidence="1" id="KW-1133">Transmembrane helix</keyword>
<dbReference type="AlphaFoldDB" id="A0A1I6H3A6"/>
<evidence type="ECO:0000256" key="1">
    <source>
        <dbReference type="SAM" id="Phobius"/>
    </source>
</evidence>
<dbReference type="RefSeq" id="WP_281245116.1">
    <property type="nucleotide sequence ID" value="NZ_FOYO01000001.1"/>
</dbReference>
<evidence type="ECO:0000313" key="2">
    <source>
        <dbReference type="EMBL" id="SFR48904.1"/>
    </source>
</evidence>
<organism evidence="2 3">
    <name type="scientific">Litoreibacter janthinus</name>
    <dbReference type="NCBI Taxonomy" id="670154"/>
    <lineage>
        <taxon>Bacteria</taxon>
        <taxon>Pseudomonadati</taxon>
        <taxon>Pseudomonadota</taxon>
        <taxon>Alphaproteobacteria</taxon>
        <taxon>Rhodobacterales</taxon>
        <taxon>Roseobacteraceae</taxon>
        <taxon>Litoreibacter</taxon>
    </lineage>
</organism>
<protein>
    <submittedName>
        <fullName evidence="2">Uncharacterized protein</fullName>
    </submittedName>
</protein>
<keyword evidence="1" id="KW-0472">Membrane</keyword>
<evidence type="ECO:0000313" key="3">
    <source>
        <dbReference type="Proteomes" id="UP000199658"/>
    </source>
</evidence>
<dbReference type="Proteomes" id="UP000199658">
    <property type="component" value="Unassembled WGS sequence"/>
</dbReference>
<dbReference type="EMBL" id="FOYO01000001">
    <property type="protein sequence ID" value="SFR48904.1"/>
    <property type="molecule type" value="Genomic_DNA"/>
</dbReference>
<name>A0A1I6H3A6_9RHOB</name>
<sequence length="41" mass="4458">MQHIQTGYQGLSLLLRLNWDRLLWPVAIVAALATAGLLAGL</sequence>
<keyword evidence="3" id="KW-1185">Reference proteome</keyword>
<dbReference type="STRING" id="670154.SAMN04488002_2442"/>
<reference evidence="3" key="1">
    <citation type="submission" date="2016-10" db="EMBL/GenBank/DDBJ databases">
        <authorList>
            <person name="Varghese N."/>
            <person name="Submissions S."/>
        </authorList>
    </citation>
    <scope>NUCLEOTIDE SEQUENCE [LARGE SCALE GENOMIC DNA]</scope>
    <source>
        <strain evidence="3">DSM 26921</strain>
    </source>
</reference>